<proteinExistence type="predicted"/>
<feature type="compositionally biased region" description="Low complexity" evidence="1">
    <location>
        <begin position="209"/>
        <end position="219"/>
    </location>
</feature>
<evidence type="ECO:0000313" key="3">
    <source>
        <dbReference type="Proteomes" id="UP001165121"/>
    </source>
</evidence>
<reference evidence="2" key="1">
    <citation type="submission" date="2023-04" db="EMBL/GenBank/DDBJ databases">
        <title>Phytophthora fragariaefolia NBRC 109709.</title>
        <authorList>
            <person name="Ichikawa N."/>
            <person name="Sato H."/>
            <person name="Tonouchi N."/>
        </authorList>
    </citation>
    <scope>NUCLEOTIDE SEQUENCE</scope>
    <source>
        <strain evidence="2">NBRC 109709</strain>
    </source>
</reference>
<sequence>MFVVTLCVSSRSGLDQGLRREAPSWHFVTVEFRLSHDTCTSQDDALLWRSLDPSCEVVAVHTAQHALSVTDAAWCKHGFLWIASFRLITLFASPSNSRLRDRSSTWQLQYAPRIPKVAARKTLAAASDGISSTGPTAVRIWPGPGMSSPGVCATTTASGAALAPTPSPRPPSTSGLLRRPASSTRPAVLAAALPSPPSPRVPTTQLAESSTSSSQVQSSEDMFPWPGSPRQRGCPPPPPAYYAPAPVVYAVPPPPPPVVYEIPAPAPVIYEVPPPAPVVYAAPPPVVYEVPPPVYYECSPPPSPHFHHHHHHGW</sequence>
<dbReference type="Proteomes" id="UP001165121">
    <property type="component" value="Unassembled WGS sequence"/>
</dbReference>
<comment type="caution">
    <text evidence="2">The sequence shown here is derived from an EMBL/GenBank/DDBJ whole genome shotgun (WGS) entry which is preliminary data.</text>
</comment>
<feature type="region of interest" description="Disordered" evidence="1">
    <location>
        <begin position="149"/>
        <end position="234"/>
    </location>
</feature>
<dbReference type="EMBL" id="BSXT01002927">
    <property type="protein sequence ID" value="GMF51644.1"/>
    <property type="molecule type" value="Genomic_DNA"/>
</dbReference>
<organism evidence="2 3">
    <name type="scientific">Phytophthora fragariaefolia</name>
    <dbReference type="NCBI Taxonomy" id="1490495"/>
    <lineage>
        <taxon>Eukaryota</taxon>
        <taxon>Sar</taxon>
        <taxon>Stramenopiles</taxon>
        <taxon>Oomycota</taxon>
        <taxon>Peronosporomycetes</taxon>
        <taxon>Peronosporales</taxon>
        <taxon>Peronosporaceae</taxon>
        <taxon>Phytophthora</taxon>
    </lineage>
</organism>
<evidence type="ECO:0000256" key="1">
    <source>
        <dbReference type="SAM" id="MobiDB-lite"/>
    </source>
</evidence>
<dbReference type="AlphaFoldDB" id="A0A9W6Y068"/>
<keyword evidence="3" id="KW-1185">Reference proteome</keyword>
<protein>
    <submittedName>
        <fullName evidence="2">Unnamed protein product</fullName>
    </submittedName>
</protein>
<accession>A0A9W6Y068</accession>
<name>A0A9W6Y068_9STRA</name>
<feature type="compositionally biased region" description="Low complexity" evidence="1">
    <location>
        <begin position="172"/>
        <end position="193"/>
    </location>
</feature>
<gene>
    <name evidence="2" type="ORF">Pfra01_002093800</name>
</gene>
<evidence type="ECO:0000313" key="2">
    <source>
        <dbReference type="EMBL" id="GMF51644.1"/>
    </source>
</evidence>